<keyword evidence="2" id="KW-0240">DNA-directed RNA polymerase</keyword>
<proteinExistence type="predicted"/>
<sequence>MSNITYPELYQRFGIRSTSGLTTPKLFNLENFKLPRGAIVHYLPQSVSDLGPDDQFFPIINERLRPYVDQVTDMTSHEGAPRRRGAFNVENLKRQWLIRNRRYRRVTDIARALDDRQTAIVVNYALIPMQWKYQPIPMARWFRFQNLMKTFADRVKYFGEQSSRPQFLFLTLPDVLPSRQYLNVSVEAYDVIQDARQAQQSNLQSQQGDTIARYYDNLYPGIMTGQGTAFSNEAFDASALGWGDEPAFESFDESSLSMGDDDPIVAVESMNRIRLGYFQDDASLFLSDLWKWMSENRDESILGSIPSNALKNLNLVVMRNGKFSLLSFDKLDQWVKSEENERGIGFGSMSQTMDRYLQNIVTTTSVSDKITVEEEVVETGEAEVSDIKVPEPQPGDPNVDVSVGDKGESDIARLRRSAQRVTKTPREILATKRSETPIQNTDVTATTSFQPEETTVVVDKPTPGKSEEEVIDTNNPLIKPVEKRSRDLLSKGLISGNEFKRHVRLANSFKSIKAPFGEGTLEDFMKIPHEQLWDFKAKEIPDIPHVVDKTMLKSTLLNYDQDYISNVFQKDVANMVVSLQKAGLAITDYRVEKKSDALNDLYDYTIKVVPVYGSPSTIRFQLPAVDKNGKYRVNGTKYFMRKLKFDKPIRKISPSIVALSTYYGKLFVERSSRASEDLGHVLVDLIERSSQLDVPTVTDLVLGNTFTEDQDVPREYSALAKEFVSFVLNGILFTFDYPNLANNYTEDVVVAAKAKGWVPVGRKGKEFIFMNNEGKLVDAKGNVLGSINEMLGLPDEKLPVEQVIVKIMGEEIPMAAILMYHMGITKLMNTLPVKPERRVKGTRVEPVPGTFELVFADEVWRFPVHGGNSSLIWASLQRWKKYLRSFSVQELDNPDTFNLLFGMANLSARYVREIDNINALFLDPIAIDVLRDMKEPTELNDLFIKAAFYLVTDNYPSDISSDGSLFRGYERMPGEVYRTLSNAYRSYASQPVSSRATIDIPPFEVLAAIQRDPSVAIVEDSNPIHNLKEKENVTYSGTGGRSKRAMVRRTRAFHKSDIGIRAEASVDNGDVGINTFLTANPNLTSLRGTAVPTVDPDPKNGVGNLLSTSALVAPFATYDDPKRVSFISIQQSHVIASSDAMVSPIRTGYEQVMAHRVDDTFATAAKGPGVVTEKGPNYMVVKYDDEKLGEERIQLGRRFGVVTGHVVPHAVVSELEVGKRVVEGEIVSYHPGFFQRDWRDPTQVLWKSGTLANIALMENNSTFEDASLISESLSKRLHTPTSHTRTILVNFNQGIRNLVAVGEHVDNETVLGYIEDEVSSASDLFDESTLEALKRLGSPAPRAKYVGDIEKIEVIYFGEKEDMSPSLRKIADYYDNQRAKLSKALGGTEAKTGQIFTPTRLDGLSIEIDMMAIRIYITHDRSMGDGDKIVVGNQKKSVVSGVFTGKCRTVGPVIPGDKPWDVDLQFSYKSVNARIVNSAMMSGMVNILLQHIATAMLNAYNEE</sequence>
<keyword evidence="3" id="KW-1185">Reference proteome</keyword>
<dbReference type="SUPFAM" id="SSF64484">
    <property type="entry name" value="beta and beta-prime subunits of DNA dependent RNA-polymerase"/>
    <property type="match status" value="1"/>
</dbReference>
<evidence type="ECO:0000313" key="2">
    <source>
        <dbReference type="EMBL" id="QDB71208.1"/>
    </source>
</evidence>
<reference evidence="3" key="1">
    <citation type="submission" date="2019-05" db="EMBL/GenBank/DDBJ databases">
        <title>Complete Genome Sequence of Serratia marcescens Myophage Moabite.</title>
        <authorList>
            <person name="Price L."/>
            <person name="Rohren M."/>
            <person name="Newkirk H."/>
            <person name="Liu M."/>
            <person name="Ramsey J."/>
        </authorList>
    </citation>
    <scope>NUCLEOTIDE SEQUENCE [LARGE SCALE GENOMIC DNA]</scope>
</reference>
<gene>
    <name evidence="2" type="ORF">CPT_Moabite_178</name>
</gene>
<name>A0A4Y5TPB0_9CAUD</name>
<evidence type="ECO:0000313" key="3">
    <source>
        <dbReference type="Proteomes" id="UP000319063"/>
    </source>
</evidence>
<protein>
    <submittedName>
        <fullName evidence="2">Virion-associated DNA-directed RNA polymerase subunit beta</fullName>
    </submittedName>
</protein>
<dbReference type="Proteomes" id="UP000319063">
    <property type="component" value="Segment"/>
</dbReference>
<dbReference type="EMBL" id="MK994515">
    <property type="protein sequence ID" value="QDB71208.1"/>
    <property type="molecule type" value="Genomic_DNA"/>
</dbReference>
<organism evidence="2 3">
    <name type="scientific">Serratia phage Moabite</name>
    <dbReference type="NCBI Taxonomy" id="2587814"/>
    <lineage>
        <taxon>Viruses</taxon>
        <taxon>Duplodnaviria</taxon>
        <taxon>Heunggongvirae</taxon>
        <taxon>Uroviricota</taxon>
        <taxon>Caudoviricetes</taxon>
        <taxon>Chimalliviridae</taxon>
        <taxon>Moabitevirus</taxon>
        <taxon>Moabitevirus moabite</taxon>
    </lineage>
</organism>
<keyword evidence="2" id="KW-0804">Transcription</keyword>
<feature type="region of interest" description="Disordered" evidence="1">
    <location>
        <begin position="381"/>
        <end position="405"/>
    </location>
</feature>
<evidence type="ECO:0000256" key="1">
    <source>
        <dbReference type="SAM" id="MobiDB-lite"/>
    </source>
</evidence>
<accession>A0A4Y5TPB0</accession>
<dbReference type="GO" id="GO:0000428">
    <property type="term" value="C:DNA-directed RNA polymerase complex"/>
    <property type="evidence" value="ECO:0007669"/>
    <property type="project" value="UniProtKB-KW"/>
</dbReference>